<comment type="caution">
    <text evidence="1">The sequence shown here is derived from an EMBL/GenBank/DDBJ whole genome shotgun (WGS) entry which is preliminary data.</text>
</comment>
<keyword evidence="2" id="KW-1185">Reference proteome</keyword>
<dbReference type="EMBL" id="ABDG02000025">
    <property type="protein sequence ID" value="EHK44307.1"/>
    <property type="molecule type" value="Genomic_DNA"/>
</dbReference>
<gene>
    <name evidence="1" type="ORF">TRIATDRAFT_257891</name>
</gene>
<reference evidence="1 2" key="1">
    <citation type="journal article" date="2011" name="Genome Biol.">
        <title>Comparative genome sequence analysis underscores mycoparasitism as the ancestral life style of Trichoderma.</title>
        <authorList>
            <person name="Kubicek C.P."/>
            <person name="Herrera-Estrella A."/>
            <person name="Seidl-Seiboth V."/>
            <person name="Martinez D.A."/>
            <person name="Druzhinina I.S."/>
            <person name="Thon M."/>
            <person name="Zeilinger S."/>
            <person name="Casas-Flores S."/>
            <person name="Horwitz B.A."/>
            <person name="Mukherjee P.K."/>
            <person name="Mukherjee M."/>
            <person name="Kredics L."/>
            <person name="Alcaraz L.D."/>
            <person name="Aerts A."/>
            <person name="Antal Z."/>
            <person name="Atanasova L."/>
            <person name="Cervantes-Badillo M.G."/>
            <person name="Challacombe J."/>
            <person name="Chertkov O."/>
            <person name="McCluskey K."/>
            <person name="Coulpier F."/>
            <person name="Deshpande N."/>
            <person name="von Doehren H."/>
            <person name="Ebbole D.J."/>
            <person name="Esquivel-Naranjo E.U."/>
            <person name="Fekete E."/>
            <person name="Flipphi M."/>
            <person name="Glaser F."/>
            <person name="Gomez-Rodriguez E.Y."/>
            <person name="Gruber S."/>
            <person name="Han C."/>
            <person name="Henrissat B."/>
            <person name="Hermosa R."/>
            <person name="Hernandez-Onate M."/>
            <person name="Karaffa L."/>
            <person name="Kosti I."/>
            <person name="Le Crom S."/>
            <person name="Lindquist E."/>
            <person name="Lucas S."/>
            <person name="Luebeck M."/>
            <person name="Luebeck P.S."/>
            <person name="Margeot A."/>
            <person name="Metz B."/>
            <person name="Misra M."/>
            <person name="Nevalainen H."/>
            <person name="Omann M."/>
            <person name="Packer N."/>
            <person name="Perrone G."/>
            <person name="Uresti-Rivera E.E."/>
            <person name="Salamov A."/>
            <person name="Schmoll M."/>
            <person name="Seiboth B."/>
            <person name="Shapiro H."/>
            <person name="Sukno S."/>
            <person name="Tamayo-Ramos J.A."/>
            <person name="Tisch D."/>
            <person name="Wiest A."/>
            <person name="Wilkinson H.H."/>
            <person name="Zhang M."/>
            <person name="Coutinho P.M."/>
            <person name="Kenerley C.M."/>
            <person name="Monte E."/>
            <person name="Baker S.E."/>
            <person name="Grigoriev I.V."/>
        </authorList>
    </citation>
    <scope>NUCLEOTIDE SEQUENCE [LARGE SCALE GENOMIC DNA]</scope>
    <source>
        <strain evidence="2">ATCC 20476 / IMI 206040</strain>
    </source>
</reference>
<accession>G9NXX8</accession>
<dbReference type="AlphaFoldDB" id="G9NXX8"/>
<name>G9NXX8_HYPAI</name>
<dbReference type="Proteomes" id="UP000005426">
    <property type="component" value="Unassembled WGS sequence"/>
</dbReference>
<evidence type="ECO:0000313" key="2">
    <source>
        <dbReference type="Proteomes" id="UP000005426"/>
    </source>
</evidence>
<evidence type="ECO:0000313" key="1">
    <source>
        <dbReference type="EMBL" id="EHK44307.1"/>
    </source>
</evidence>
<organism evidence="1 2">
    <name type="scientific">Hypocrea atroviridis (strain ATCC 20476 / IMI 206040)</name>
    <name type="common">Trichoderma atroviride</name>
    <dbReference type="NCBI Taxonomy" id="452589"/>
    <lineage>
        <taxon>Eukaryota</taxon>
        <taxon>Fungi</taxon>
        <taxon>Dikarya</taxon>
        <taxon>Ascomycota</taxon>
        <taxon>Pezizomycotina</taxon>
        <taxon>Sordariomycetes</taxon>
        <taxon>Hypocreomycetidae</taxon>
        <taxon>Hypocreales</taxon>
        <taxon>Hypocreaceae</taxon>
        <taxon>Trichoderma</taxon>
    </lineage>
</organism>
<protein>
    <submittedName>
        <fullName evidence="1">Uncharacterized protein</fullName>
    </submittedName>
</protein>
<sequence>MCVIEEWCRALPPSIGYSVSQPSAEMPSQKTGVGERVGVLSYPPLYKLQPFFP</sequence>
<dbReference type="HOGENOM" id="CLU_3068980_0_0_1"/>
<proteinExistence type="predicted"/>